<dbReference type="EMBL" id="UYYB01003801">
    <property type="protein sequence ID" value="VDM66815.1"/>
    <property type="molecule type" value="Genomic_DNA"/>
</dbReference>
<dbReference type="AlphaFoldDB" id="A0A3P7K682"/>
<keyword evidence="2" id="KW-1185">Reference proteome</keyword>
<protein>
    <submittedName>
        <fullName evidence="1">Uncharacterized protein</fullName>
    </submittedName>
</protein>
<sequence>MTKRLLVRTILAPGRKVQRRRDSNRRRGLFRGPIGKVSASFMLACVSELQRVDVGFVMTNHAQTPVVFAEQISTATS</sequence>
<evidence type="ECO:0000313" key="2">
    <source>
        <dbReference type="Proteomes" id="UP000270094"/>
    </source>
</evidence>
<proteinExistence type="predicted"/>
<name>A0A3P7K682_STRVU</name>
<gene>
    <name evidence="1" type="ORF">SVUK_LOCUS1813</name>
</gene>
<evidence type="ECO:0000313" key="1">
    <source>
        <dbReference type="EMBL" id="VDM66815.1"/>
    </source>
</evidence>
<dbReference type="Proteomes" id="UP000270094">
    <property type="component" value="Unassembled WGS sequence"/>
</dbReference>
<reference evidence="1 2" key="1">
    <citation type="submission" date="2018-11" db="EMBL/GenBank/DDBJ databases">
        <authorList>
            <consortium name="Pathogen Informatics"/>
        </authorList>
    </citation>
    <scope>NUCLEOTIDE SEQUENCE [LARGE SCALE GENOMIC DNA]</scope>
</reference>
<organism evidence="1 2">
    <name type="scientific">Strongylus vulgaris</name>
    <name type="common">Blood worm</name>
    <dbReference type="NCBI Taxonomy" id="40348"/>
    <lineage>
        <taxon>Eukaryota</taxon>
        <taxon>Metazoa</taxon>
        <taxon>Ecdysozoa</taxon>
        <taxon>Nematoda</taxon>
        <taxon>Chromadorea</taxon>
        <taxon>Rhabditida</taxon>
        <taxon>Rhabditina</taxon>
        <taxon>Rhabditomorpha</taxon>
        <taxon>Strongyloidea</taxon>
        <taxon>Strongylidae</taxon>
        <taxon>Strongylus</taxon>
    </lineage>
</organism>
<accession>A0A3P7K682</accession>